<feature type="compositionally biased region" description="Pro residues" evidence="1">
    <location>
        <begin position="168"/>
        <end position="184"/>
    </location>
</feature>
<dbReference type="RefSeq" id="WP_052549351.1">
    <property type="nucleotide sequence ID" value="NZ_JMCC02000034.1"/>
</dbReference>
<feature type="region of interest" description="Disordered" evidence="1">
    <location>
        <begin position="124"/>
        <end position="208"/>
    </location>
</feature>
<evidence type="ECO:0000313" key="2">
    <source>
        <dbReference type="EMBL" id="KIG16662.1"/>
    </source>
</evidence>
<comment type="caution">
    <text evidence="2">The sequence shown here is derived from an EMBL/GenBank/DDBJ whole genome shotgun (WGS) entry which is preliminary data.</text>
</comment>
<proteinExistence type="predicted"/>
<feature type="compositionally biased region" description="Pro residues" evidence="1">
    <location>
        <begin position="192"/>
        <end position="206"/>
    </location>
</feature>
<sequence length="381" mass="40231">MVRAALLLGSVLHFVGPEPGTDIVWDAPLACPGPDEFEALLAYYLGGDPHDALQERQLELRASAYPDATGFGWAVELQVESRSETVDLQPVRHEVQATDCRTLAAQAAALAATTIDPFSYLRTTGPLPAPPSPLPAILPRPQPARPTTPVVQYPRATSHRATRRPLPSDSPAPSPTPSPTPPSPTLASSSPSPTPSPAPPPPPLAPPIQLRGFVSASASLGLNLIGVATPGIHAQLGVERGLLRVSGHGGVELAGRFRSPTDPSVGASLRAWELGLRACAAPRFDRLGLRACAAGAGGQIRAEGVGVQQAKIARQPWAWLAPELGLAWHFSEDVAVFADIGLSVALRRPQFYVERPDTSFTLPLVAGRGRLGLELRFPRAR</sequence>
<organism evidence="2 3">
    <name type="scientific">Enhygromyxa salina</name>
    <dbReference type="NCBI Taxonomy" id="215803"/>
    <lineage>
        <taxon>Bacteria</taxon>
        <taxon>Pseudomonadati</taxon>
        <taxon>Myxococcota</taxon>
        <taxon>Polyangia</taxon>
        <taxon>Nannocystales</taxon>
        <taxon>Nannocystaceae</taxon>
        <taxon>Enhygromyxa</taxon>
    </lineage>
</organism>
<accession>A0A0C2D9L1</accession>
<feature type="compositionally biased region" description="Pro residues" evidence="1">
    <location>
        <begin position="127"/>
        <end position="146"/>
    </location>
</feature>
<dbReference type="EMBL" id="JMCC02000034">
    <property type="protein sequence ID" value="KIG16662.1"/>
    <property type="molecule type" value="Genomic_DNA"/>
</dbReference>
<protein>
    <submittedName>
        <fullName evidence="2">Uncharacterized protein</fullName>
    </submittedName>
</protein>
<reference evidence="2 3" key="1">
    <citation type="submission" date="2014-12" db="EMBL/GenBank/DDBJ databases">
        <title>Genome assembly of Enhygromyxa salina DSM 15201.</title>
        <authorList>
            <person name="Sharma G."/>
            <person name="Subramanian S."/>
        </authorList>
    </citation>
    <scope>NUCLEOTIDE SEQUENCE [LARGE SCALE GENOMIC DNA]</scope>
    <source>
        <strain evidence="2 3">DSM 15201</strain>
    </source>
</reference>
<name>A0A0C2D9L1_9BACT</name>
<dbReference type="AlphaFoldDB" id="A0A0C2D9L1"/>
<dbReference type="Proteomes" id="UP000031599">
    <property type="component" value="Unassembled WGS sequence"/>
</dbReference>
<gene>
    <name evidence="2" type="ORF">DB30_04281</name>
</gene>
<evidence type="ECO:0000256" key="1">
    <source>
        <dbReference type="SAM" id="MobiDB-lite"/>
    </source>
</evidence>
<evidence type="ECO:0000313" key="3">
    <source>
        <dbReference type="Proteomes" id="UP000031599"/>
    </source>
</evidence>